<evidence type="ECO:0000256" key="1">
    <source>
        <dbReference type="SAM" id="MobiDB-lite"/>
    </source>
</evidence>
<dbReference type="AlphaFoldDB" id="A0A811RWY8"/>
<organism evidence="2 3">
    <name type="scientific">Miscanthus lutarioriparius</name>
    <dbReference type="NCBI Taxonomy" id="422564"/>
    <lineage>
        <taxon>Eukaryota</taxon>
        <taxon>Viridiplantae</taxon>
        <taxon>Streptophyta</taxon>
        <taxon>Embryophyta</taxon>
        <taxon>Tracheophyta</taxon>
        <taxon>Spermatophyta</taxon>
        <taxon>Magnoliopsida</taxon>
        <taxon>Liliopsida</taxon>
        <taxon>Poales</taxon>
        <taxon>Poaceae</taxon>
        <taxon>PACMAD clade</taxon>
        <taxon>Panicoideae</taxon>
        <taxon>Andropogonodae</taxon>
        <taxon>Andropogoneae</taxon>
        <taxon>Saccharinae</taxon>
        <taxon>Miscanthus</taxon>
    </lineage>
</organism>
<proteinExistence type="predicted"/>
<dbReference type="Proteomes" id="UP000604825">
    <property type="component" value="Unassembled WGS sequence"/>
</dbReference>
<evidence type="ECO:0000313" key="3">
    <source>
        <dbReference type="Proteomes" id="UP000604825"/>
    </source>
</evidence>
<feature type="region of interest" description="Disordered" evidence="1">
    <location>
        <begin position="1"/>
        <end position="146"/>
    </location>
</feature>
<sequence length="172" mass="17585">MASSLQGGEVLGRTEPAAGGQLLINRRRAPSASRRPSPPRLAAAAPASRRPSQPWPAAAPLHGPTSRGVGPPSRSNGHPRDSSAKGGSGDSGGFRFTFLDGCGGPETTCDGASSPSRDGSHRSNGGMRQLPQRQPSPHRSAPLLASTPTPSVIVASTLPAVGTPRCLMEIRC</sequence>
<name>A0A811RWY8_9POAL</name>
<dbReference type="EMBL" id="CAJGYO010000017">
    <property type="protein sequence ID" value="CAD6333338.1"/>
    <property type="molecule type" value="Genomic_DNA"/>
</dbReference>
<protein>
    <submittedName>
        <fullName evidence="2">Uncharacterized protein</fullName>
    </submittedName>
</protein>
<reference evidence="2" key="1">
    <citation type="submission" date="2020-10" db="EMBL/GenBank/DDBJ databases">
        <authorList>
            <person name="Han B."/>
            <person name="Lu T."/>
            <person name="Zhao Q."/>
            <person name="Huang X."/>
            <person name="Zhao Y."/>
        </authorList>
    </citation>
    <scope>NUCLEOTIDE SEQUENCE</scope>
</reference>
<feature type="compositionally biased region" description="Low complexity" evidence="1">
    <location>
        <begin position="30"/>
        <end position="60"/>
    </location>
</feature>
<evidence type="ECO:0000313" key="2">
    <source>
        <dbReference type="EMBL" id="CAD6333338.1"/>
    </source>
</evidence>
<accession>A0A811RWY8</accession>
<comment type="caution">
    <text evidence="2">The sequence shown here is derived from an EMBL/GenBank/DDBJ whole genome shotgun (WGS) entry which is preliminary data.</text>
</comment>
<keyword evidence="3" id="KW-1185">Reference proteome</keyword>
<gene>
    <name evidence="2" type="ORF">NCGR_LOCUS57436</name>
</gene>